<dbReference type="AlphaFoldDB" id="A0A7S1UTS3"/>
<gene>
    <name evidence="1" type="ORF">GOCE00092_LOCUS7300</name>
</gene>
<name>A0A7S1UTS3_9STRA</name>
<evidence type="ECO:0000313" key="1">
    <source>
        <dbReference type="EMBL" id="CAD9278391.1"/>
    </source>
</evidence>
<organism evidence="1">
    <name type="scientific">Grammatophora oceanica</name>
    <dbReference type="NCBI Taxonomy" id="210454"/>
    <lineage>
        <taxon>Eukaryota</taxon>
        <taxon>Sar</taxon>
        <taxon>Stramenopiles</taxon>
        <taxon>Ochrophyta</taxon>
        <taxon>Bacillariophyta</taxon>
        <taxon>Fragilariophyceae</taxon>
        <taxon>Fragilariophycidae</taxon>
        <taxon>Rhabdonematales</taxon>
        <taxon>Grammatophoraceae</taxon>
        <taxon>Grammatophora</taxon>
    </lineage>
</organism>
<protein>
    <submittedName>
        <fullName evidence="1">Uncharacterized protein</fullName>
    </submittedName>
</protein>
<proteinExistence type="predicted"/>
<dbReference type="EMBL" id="HBGK01014147">
    <property type="protein sequence ID" value="CAD9278391.1"/>
    <property type="molecule type" value="Transcribed_RNA"/>
</dbReference>
<reference evidence="1" key="1">
    <citation type="submission" date="2021-01" db="EMBL/GenBank/DDBJ databases">
        <authorList>
            <person name="Corre E."/>
            <person name="Pelletier E."/>
            <person name="Niang G."/>
            <person name="Scheremetjew M."/>
            <person name="Finn R."/>
            <person name="Kale V."/>
            <person name="Holt S."/>
            <person name="Cochrane G."/>
            <person name="Meng A."/>
            <person name="Brown T."/>
            <person name="Cohen L."/>
        </authorList>
    </citation>
    <scope>NUCLEOTIDE SEQUENCE</scope>
    <source>
        <strain evidence="1">CCMP 410</strain>
    </source>
</reference>
<sequence length="135" mass="14849">MPLPSEQQHQLPIRMTATTANRRSWNSYGLIARPPQDFGFTTSTPDSDTRLQPNAKNMLLLPYESAKTDHWLSDGDGTNNTNTIRIAAANDDECTLVSTESLVGERTLGSCPSSQYNHYLPDCMLLGPTMAGCSR</sequence>
<accession>A0A7S1UTS3</accession>